<reference evidence="1 2" key="1">
    <citation type="submission" date="2021-01" db="EMBL/GenBank/DDBJ databases">
        <title>Chryseolinea sp. Jin1 Genome sequencing and assembly.</title>
        <authorList>
            <person name="Kim I."/>
        </authorList>
    </citation>
    <scope>NUCLEOTIDE SEQUENCE [LARGE SCALE GENOMIC DNA]</scope>
    <source>
        <strain evidence="1 2">Jin1</strain>
    </source>
</reference>
<dbReference type="SFLD" id="SFLDG01129">
    <property type="entry name" value="C1.5:_HAD__Beta-PGM__Phosphata"/>
    <property type="match status" value="1"/>
</dbReference>
<dbReference type="CDD" id="cd02603">
    <property type="entry name" value="HAD_sEH-N_like"/>
    <property type="match status" value="1"/>
</dbReference>
<dbReference type="SFLD" id="SFLDS00003">
    <property type="entry name" value="Haloacid_Dehalogenase"/>
    <property type="match status" value="1"/>
</dbReference>
<dbReference type="SUPFAM" id="SSF56784">
    <property type="entry name" value="HAD-like"/>
    <property type="match status" value="1"/>
</dbReference>
<dbReference type="Pfam" id="PF00702">
    <property type="entry name" value="Hydrolase"/>
    <property type="match status" value="1"/>
</dbReference>
<dbReference type="RefSeq" id="WP_202012738.1">
    <property type="nucleotide sequence ID" value="NZ_JAERRB010000006.1"/>
</dbReference>
<proteinExistence type="predicted"/>
<dbReference type="PANTHER" id="PTHR43611">
    <property type="entry name" value="ALPHA-D-GLUCOSE 1-PHOSPHATE PHOSPHATASE"/>
    <property type="match status" value="1"/>
</dbReference>
<dbReference type="EMBL" id="JAERRB010000006">
    <property type="protein sequence ID" value="MBL0743412.1"/>
    <property type="molecule type" value="Genomic_DNA"/>
</dbReference>
<dbReference type="NCBIfam" id="TIGR01509">
    <property type="entry name" value="HAD-SF-IA-v3"/>
    <property type="match status" value="1"/>
</dbReference>
<dbReference type="InterPro" id="IPR006439">
    <property type="entry name" value="HAD-SF_hydro_IA"/>
</dbReference>
<dbReference type="InterPro" id="IPR023214">
    <property type="entry name" value="HAD_sf"/>
</dbReference>
<name>A0ABS1KW04_9BACT</name>
<dbReference type="PANTHER" id="PTHR43611:SF3">
    <property type="entry name" value="FLAVIN MONONUCLEOTIDE HYDROLASE 1, CHLOROPLATIC"/>
    <property type="match status" value="1"/>
</dbReference>
<organism evidence="1 2">
    <name type="scientific">Chryseolinea lacunae</name>
    <dbReference type="NCBI Taxonomy" id="2801331"/>
    <lineage>
        <taxon>Bacteria</taxon>
        <taxon>Pseudomonadati</taxon>
        <taxon>Bacteroidota</taxon>
        <taxon>Cytophagia</taxon>
        <taxon>Cytophagales</taxon>
        <taxon>Fulvivirgaceae</taxon>
        <taxon>Chryseolinea</taxon>
    </lineage>
</organism>
<comment type="caution">
    <text evidence="1">The sequence shown here is derived from an EMBL/GenBank/DDBJ whole genome shotgun (WGS) entry which is preliminary data.</text>
</comment>
<protein>
    <submittedName>
        <fullName evidence="1">HAD family phosphatase</fullName>
    </submittedName>
</protein>
<dbReference type="Gene3D" id="3.40.50.1000">
    <property type="entry name" value="HAD superfamily/HAD-like"/>
    <property type="match status" value="1"/>
</dbReference>
<gene>
    <name evidence="1" type="ORF">JI741_19420</name>
</gene>
<accession>A0ABS1KW04</accession>
<dbReference type="PRINTS" id="PR00413">
    <property type="entry name" value="HADHALOGNASE"/>
</dbReference>
<keyword evidence="2" id="KW-1185">Reference proteome</keyword>
<evidence type="ECO:0000313" key="2">
    <source>
        <dbReference type="Proteomes" id="UP000613030"/>
    </source>
</evidence>
<dbReference type="Proteomes" id="UP000613030">
    <property type="component" value="Unassembled WGS sequence"/>
</dbReference>
<dbReference type="InterPro" id="IPR036412">
    <property type="entry name" value="HAD-like_sf"/>
</dbReference>
<sequence>MKNNTIDTVIFDLGGVLIDWNPRYLYRKIFKTEDEIDWFLGNVCTADWNDKQDGGRSFREATDELLALHPQFAEPINAWYDRWQETIQGSLPGTVDILKEIKTASKHRLYALTNWSAESFPWALDNFEFLHWFEGIVVSGVEKTRKPFPEFYQILFDRYNVDPARAIFIDDNHKNIVGANAIGLPTIHFHSPEQLRSELKSLGVLS</sequence>
<evidence type="ECO:0000313" key="1">
    <source>
        <dbReference type="EMBL" id="MBL0743412.1"/>
    </source>
</evidence>